<comment type="similarity">
    <text evidence="1">Belongs to the short-chain dehydrogenases/reductases (SDR) family.</text>
</comment>
<evidence type="ECO:0000313" key="2">
    <source>
        <dbReference type="EMBL" id="MBL0764161.1"/>
    </source>
</evidence>
<dbReference type="InterPro" id="IPR036291">
    <property type="entry name" value="NAD(P)-bd_dom_sf"/>
</dbReference>
<dbReference type="Gene3D" id="3.40.50.720">
    <property type="entry name" value="NAD(P)-binding Rossmann-like Domain"/>
    <property type="match status" value="1"/>
</dbReference>
<dbReference type="FunFam" id="3.40.50.720:FF:000084">
    <property type="entry name" value="Short-chain dehydrogenase reductase"/>
    <property type="match status" value="1"/>
</dbReference>
<organism evidence="2 3">
    <name type="scientific">Marivirga atlantica</name>
    <dbReference type="NCBI Taxonomy" id="1548457"/>
    <lineage>
        <taxon>Bacteria</taxon>
        <taxon>Pseudomonadati</taxon>
        <taxon>Bacteroidota</taxon>
        <taxon>Cytophagia</taxon>
        <taxon>Cytophagales</taxon>
        <taxon>Marivirgaceae</taxon>
        <taxon>Marivirga</taxon>
    </lineage>
</organism>
<protein>
    <submittedName>
        <fullName evidence="2">SDR family oxidoreductase</fullName>
    </submittedName>
</protein>
<dbReference type="SUPFAM" id="SSF51735">
    <property type="entry name" value="NAD(P)-binding Rossmann-fold domains"/>
    <property type="match status" value="1"/>
</dbReference>
<comment type="caution">
    <text evidence="2">The sequence shown here is derived from an EMBL/GenBank/DDBJ whole genome shotgun (WGS) entry which is preliminary data.</text>
</comment>
<dbReference type="PANTHER" id="PTHR42879:SF2">
    <property type="entry name" value="3-OXOACYL-[ACYL-CARRIER-PROTEIN] REDUCTASE FABG"/>
    <property type="match status" value="1"/>
</dbReference>
<dbReference type="RefSeq" id="WP_201917477.1">
    <property type="nucleotide sequence ID" value="NZ_JAERQG010000001.1"/>
</dbReference>
<dbReference type="InterPro" id="IPR050259">
    <property type="entry name" value="SDR"/>
</dbReference>
<reference evidence="2" key="1">
    <citation type="submission" date="2021-01" db="EMBL/GenBank/DDBJ databases">
        <title>Marivirga sp. nov., isolated from intertidal surface sediments.</title>
        <authorList>
            <person name="Zhang M."/>
        </authorList>
    </citation>
    <scope>NUCLEOTIDE SEQUENCE</scope>
    <source>
        <strain evidence="2">SM1354</strain>
    </source>
</reference>
<dbReference type="EMBL" id="JAERQG010000001">
    <property type="protein sequence ID" value="MBL0764161.1"/>
    <property type="molecule type" value="Genomic_DNA"/>
</dbReference>
<dbReference type="PRINTS" id="PR00080">
    <property type="entry name" value="SDRFAMILY"/>
</dbReference>
<evidence type="ECO:0000256" key="1">
    <source>
        <dbReference type="ARBA" id="ARBA00006484"/>
    </source>
</evidence>
<dbReference type="Pfam" id="PF13561">
    <property type="entry name" value="adh_short_C2"/>
    <property type="match status" value="1"/>
</dbReference>
<dbReference type="InterPro" id="IPR002347">
    <property type="entry name" value="SDR_fam"/>
</dbReference>
<keyword evidence="3" id="KW-1185">Reference proteome</keyword>
<name>A0A937ACJ8_9BACT</name>
<dbReference type="CDD" id="cd05233">
    <property type="entry name" value="SDR_c"/>
    <property type="match status" value="1"/>
</dbReference>
<proteinExistence type="inferred from homology"/>
<dbReference type="AlphaFoldDB" id="A0A937ACJ8"/>
<dbReference type="PRINTS" id="PR00081">
    <property type="entry name" value="GDHRDH"/>
</dbReference>
<sequence length="254" mass="27611">MKIDLSHQHILVTGGTRGIGAAISRLLVKCGASVVANYHSQEEAAERLKKELGSQLHLIKADLGGAMEVTRLFTETMDYFNGRLDGLVNNAGIAIPSSIEKSVIDWTDDWLRTMDVNVNAVGLLSMRSVKQFMKQETGGRIITLSSRAAFRGDTEDYLAYATSKAAVVSLTKSIARAYGKHEIKAFVVAPGFTKTDMAQKFIDQYGEDFAKSDIALKELTQPEDVAPTIAFLLSGHMDHATGTTIDINAGSYVH</sequence>
<dbReference type="PANTHER" id="PTHR42879">
    <property type="entry name" value="3-OXOACYL-(ACYL-CARRIER-PROTEIN) REDUCTASE"/>
    <property type="match status" value="1"/>
</dbReference>
<accession>A0A937ACJ8</accession>
<evidence type="ECO:0000313" key="3">
    <source>
        <dbReference type="Proteomes" id="UP000642920"/>
    </source>
</evidence>
<gene>
    <name evidence="2" type="ORF">JKP34_02785</name>
</gene>
<dbReference type="Proteomes" id="UP000642920">
    <property type="component" value="Unassembled WGS sequence"/>
</dbReference>